<evidence type="ECO:0000259" key="6">
    <source>
        <dbReference type="PROSITE" id="PS50949"/>
    </source>
</evidence>
<dbReference type="SUPFAM" id="SSF53383">
    <property type="entry name" value="PLP-dependent transferases"/>
    <property type="match status" value="1"/>
</dbReference>
<dbReference type="GO" id="GO:0008483">
    <property type="term" value="F:transaminase activity"/>
    <property type="evidence" value="ECO:0007669"/>
    <property type="project" value="UniProtKB-KW"/>
</dbReference>
<reference evidence="7 8" key="1">
    <citation type="journal article" date="2016" name="Antonie Van Leeuwenhoek">
        <title>Dongia soli sp. nov., isolated from soil from Dokdo, Korea.</title>
        <authorList>
            <person name="Kim D.U."/>
            <person name="Lee H."/>
            <person name="Kim H."/>
            <person name="Kim S.G."/>
            <person name="Ka J.O."/>
        </authorList>
    </citation>
    <scope>NUCLEOTIDE SEQUENCE [LARGE SCALE GENOMIC DNA]</scope>
    <source>
        <strain evidence="7 8">D78</strain>
    </source>
</reference>
<feature type="domain" description="HTH gntR-type" evidence="6">
    <location>
        <begin position="13"/>
        <end position="81"/>
    </location>
</feature>
<dbReference type="SMART" id="SM00345">
    <property type="entry name" value="HTH_GNTR"/>
    <property type="match status" value="1"/>
</dbReference>
<dbReference type="PANTHER" id="PTHR46577">
    <property type="entry name" value="HTH-TYPE TRANSCRIPTIONAL REGULATORY PROTEIN GABR"/>
    <property type="match status" value="1"/>
</dbReference>
<evidence type="ECO:0000313" key="7">
    <source>
        <dbReference type="EMBL" id="MDY0883368.1"/>
    </source>
</evidence>
<keyword evidence="3" id="KW-0805">Transcription regulation</keyword>
<dbReference type="Gene3D" id="3.40.640.10">
    <property type="entry name" value="Type I PLP-dependent aspartate aminotransferase-like (Major domain)"/>
    <property type="match status" value="1"/>
</dbReference>
<dbReference type="InterPro" id="IPR036390">
    <property type="entry name" value="WH_DNA-bd_sf"/>
</dbReference>
<dbReference type="InterPro" id="IPR036388">
    <property type="entry name" value="WH-like_DNA-bd_sf"/>
</dbReference>
<dbReference type="EMBL" id="JAXCLW010000002">
    <property type="protein sequence ID" value="MDY0883368.1"/>
    <property type="molecule type" value="Genomic_DNA"/>
</dbReference>
<organism evidence="7 8">
    <name type="scientific">Dongia soli</name>
    <dbReference type="NCBI Taxonomy" id="600628"/>
    <lineage>
        <taxon>Bacteria</taxon>
        <taxon>Pseudomonadati</taxon>
        <taxon>Pseudomonadota</taxon>
        <taxon>Alphaproteobacteria</taxon>
        <taxon>Rhodospirillales</taxon>
        <taxon>Dongiaceae</taxon>
        <taxon>Dongia</taxon>
    </lineage>
</organism>
<dbReference type="CDD" id="cd07377">
    <property type="entry name" value="WHTH_GntR"/>
    <property type="match status" value="1"/>
</dbReference>
<dbReference type="PANTHER" id="PTHR46577:SF1">
    <property type="entry name" value="HTH-TYPE TRANSCRIPTIONAL REGULATORY PROTEIN GABR"/>
    <property type="match status" value="1"/>
</dbReference>
<dbReference type="InterPro" id="IPR015424">
    <property type="entry name" value="PyrdxlP-dep_Trfase"/>
</dbReference>
<comment type="caution">
    <text evidence="7">The sequence shown here is derived from an EMBL/GenBank/DDBJ whole genome shotgun (WGS) entry which is preliminary data.</text>
</comment>
<keyword evidence="5" id="KW-0804">Transcription</keyword>
<dbReference type="Pfam" id="PF00155">
    <property type="entry name" value="Aminotran_1_2"/>
    <property type="match status" value="1"/>
</dbReference>
<dbReference type="RefSeq" id="WP_320508406.1">
    <property type="nucleotide sequence ID" value="NZ_JAXCLW010000002.1"/>
</dbReference>
<dbReference type="Proteomes" id="UP001279642">
    <property type="component" value="Unassembled WGS sequence"/>
</dbReference>
<sequence length="465" mass="50925">MTIWAPDISQYDGPRYLAIADALTADIRARRLAPGDRLPTHRDLAYRLGVTVGTVTRAYNEAERRGLIGGEVGRGTYVRGDLARRLPEPFQAAETAPQDLIDLSINFPTPMSGDELLAESLRAIAERSGIARLMDYHPHAGLAHHREAGAQWLANFGYHTTADRIIVTSGGQHAMTAVIGALTQPGDIVVTEALTYPGMRRLADFLRLRLHGLPLDDHGIDPDALDAACRNLAPKALYCVTNIHNPLGYTVPESRRREIAEVCRRHGVKIVEDDLYGFLLDEQPAPLVSFAPELGHYVNSVSKSLCPGLRVGYLAIPPEGQDAFAQVVRSTTWMATPLTAEIATNWIENGTGLRLVHQHKAEAIARQQLVQDILGSWELRANRAGYHVWLGLPDPWTPDNFALEARLRNVAVSPAGTFSLTRNSLSGVRLCLCAPVQKETLRRGLETLAALLRQRPASRAGMGVV</sequence>
<name>A0ABU5ED54_9PROT</name>
<evidence type="ECO:0000256" key="4">
    <source>
        <dbReference type="ARBA" id="ARBA00023125"/>
    </source>
</evidence>
<dbReference type="Pfam" id="PF00392">
    <property type="entry name" value="GntR"/>
    <property type="match status" value="1"/>
</dbReference>
<keyword evidence="2" id="KW-0663">Pyridoxal phosphate</keyword>
<proteinExistence type="inferred from homology"/>
<evidence type="ECO:0000256" key="2">
    <source>
        <dbReference type="ARBA" id="ARBA00022898"/>
    </source>
</evidence>
<accession>A0ABU5ED54</accession>
<dbReference type="CDD" id="cd00609">
    <property type="entry name" value="AAT_like"/>
    <property type="match status" value="1"/>
</dbReference>
<keyword evidence="8" id="KW-1185">Reference proteome</keyword>
<dbReference type="PROSITE" id="PS50949">
    <property type="entry name" value="HTH_GNTR"/>
    <property type="match status" value="1"/>
</dbReference>
<dbReference type="Gene3D" id="3.90.1150.10">
    <property type="entry name" value="Aspartate Aminotransferase, domain 1"/>
    <property type="match status" value="1"/>
</dbReference>
<evidence type="ECO:0000313" key="8">
    <source>
        <dbReference type="Proteomes" id="UP001279642"/>
    </source>
</evidence>
<evidence type="ECO:0000256" key="3">
    <source>
        <dbReference type="ARBA" id="ARBA00023015"/>
    </source>
</evidence>
<keyword evidence="7" id="KW-0032">Aminotransferase</keyword>
<keyword evidence="7" id="KW-0808">Transferase</keyword>
<keyword evidence="4" id="KW-0238">DNA-binding</keyword>
<dbReference type="InterPro" id="IPR015422">
    <property type="entry name" value="PyrdxlP-dep_Trfase_small"/>
</dbReference>
<protein>
    <submittedName>
        <fullName evidence="7">PLP-dependent aminotransferase family protein</fullName>
    </submittedName>
</protein>
<comment type="similarity">
    <text evidence="1">In the C-terminal section; belongs to the class-I pyridoxal-phosphate-dependent aminotransferase family.</text>
</comment>
<gene>
    <name evidence="7" type="ORF">SMD27_10975</name>
</gene>
<evidence type="ECO:0000256" key="1">
    <source>
        <dbReference type="ARBA" id="ARBA00005384"/>
    </source>
</evidence>
<dbReference type="InterPro" id="IPR004839">
    <property type="entry name" value="Aminotransferase_I/II_large"/>
</dbReference>
<dbReference type="InterPro" id="IPR015421">
    <property type="entry name" value="PyrdxlP-dep_Trfase_major"/>
</dbReference>
<dbReference type="InterPro" id="IPR000524">
    <property type="entry name" value="Tscrpt_reg_HTH_GntR"/>
</dbReference>
<dbReference type="Gene3D" id="1.10.10.10">
    <property type="entry name" value="Winged helix-like DNA-binding domain superfamily/Winged helix DNA-binding domain"/>
    <property type="match status" value="1"/>
</dbReference>
<dbReference type="InterPro" id="IPR051446">
    <property type="entry name" value="HTH_trans_reg/aminotransferase"/>
</dbReference>
<dbReference type="SUPFAM" id="SSF46785">
    <property type="entry name" value="Winged helix' DNA-binding domain"/>
    <property type="match status" value="1"/>
</dbReference>
<evidence type="ECO:0000256" key="5">
    <source>
        <dbReference type="ARBA" id="ARBA00023163"/>
    </source>
</evidence>